<protein>
    <submittedName>
        <fullName evidence="1">Uncharacterized protein</fullName>
    </submittedName>
</protein>
<gene>
    <name evidence="1" type="ORF">AsAng_0001150</name>
</gene>
<sequence>MLDEGIKGRENRLIDEWIHLFSIVVMLGRKIEYVKNTY</sequence>
<dbReference type="EMBL" id="AP026867">
    <property type="protein sequence ID" value="BDS09417.1"/>
    <property type="molecule type" value="Genomic_DNA"/>
</dbReference>
<proteinExistence type="predicted"/>
<evidence type="ECO:0000313" key="1">
    <source>
        <dbReference type="EMBL" id="BDS09417.1"/>
    </source>
</evidence>
<dbReference type="AlphaFoldDB" id="A0A915VJY5"/>
<keyword evidence="2" id="KW-1185">Reference proteome</keyword>
<dbReference type="Proteomes" id="UP001060919">
    <property type="component" value="Chromosome"/>
</dbReference>
<reference evidence="1" key="1">
    <citation type="submission" date="2022-09" db="EMBL/GenBank/DDBJ databases">
        <title>Aureispira anguillicida sp. nov., isolated from Leptocephalus of Japanese eel Anguilla japonica.</title>
        <authorList>
            <person name="Yuasa K."/>
            <person name="Mekata T."/>
            <person name="Ikunari K."/>
        </authorList>
    </citation>
    <scope>NUCLEOTIDE SEQUENCE</scope>
    <source>
        <strain evidence="1">EL160426</strain>
    </source>
</reference>
<organism evidence="1 2">
    <name type="scientific">Aureispira anguillae</name>
    <dbReference type="NCBI Taxonomy" id="2864201"/>
    <lineage>
        <taxon>Bacteria</taxon>
        <taxon>Pseudomonadati</taxon>
        <taxon>Bacteroidota</taxon>
        <taxon>Saprospiria</taxon>
        <taxon>Saprospirales</taxon>
        <taxon>Saprospiraceae</taxon>
        <taxon>Aureispira</taxon>
    </lineage>
</organism>
<accession>A0A915VJY5</accession>
<name>A0A915VJY5_9BACT</name>
<dbReference type="KEGG" id="aup:AsAng_0001150"/>
<evidence type="ECO:0000313" key="2">
    <source>
        <dbReference type="Proteomes" id="UP001060919"/>
    </source>
</evidence>